<dbReference type="Gene3D" id="1.10.10.2840">
    <property type="entry name" value="PucR C-terminal helix-turn-helix domain"/>
    <property type="match status" value="1"/>
</dbReference>
<dbReference type="PANTHER" id="PTHR33744:SF1">
    <property type="entry name" value="DNA-BINDING TRANSCRIPTIONAL ACTIVATOR ADER"/>
    <property type="match status" value="1"/>
</dbReference>
<evidence type="ECO:0000313" key="5">
    <source>
        <dbReference type="EMBL" id="KAB2332964.1"/>
    </source>
</evidence>
<evidence type="ECO:0000259" key="3">
    <source>
        <dbReference type="Pfam" id="PF13556"/>
    </source>
</evidence>
<dbReference type="RefSeq" id="WP_151574423.1">
    <property type="nucleotide sequence ID" value="NZ_WBOT01000003.1"/>
</dbReference>
<dbReference type="Pfam" id="PF13556">
    <property type="entry name" value="HTH_30"/>
    <property type="match status" value="1"/>
</dbReference>
<dbReference type="OrthoDB" id="9792148at2"/>
<dbReference type="EMBL" id="WBOT01000003">
    <property type="protein sequence ID" value="KAB2332964.1"/>
    <property type="molecule type" value="Genomic_DNA"/>
</dbReference>
<dbReference type="Gene3D" id="3.30.450.40">
    <property type="match status" value="1"/>
</dbReference>
<feature type="coiled-coil region" evidence="2">
    <location>
        <begin position="124"/>
        <end position="151"/>
    </location>
</feature>
<feature type="domain" description="CdaR GGDEF-like" evidence="4">
    <location>
        <begin position="173"/>
        <end position="295"/>
    </location>
</feature>
<dbReference type="InterPro" id="IPR029016">
    <property type="entry name" value="GAF-like_dom_sf"/>
</dbReference>
<keyword evidence="2" id="KW-0175">Coiled coil</keyword>
<proteinExistence type="inferred from homology"/>
<protein>
    <submittedName>
        <fullName evidence="5">PucR family transcriptional regulator</fullName>
    </submittedName>
</protein>
<dbReference type="Pfam" id="PF17853">
    <property type="entry name" value="GGDEF_2"/>
    <property type="match status" value="1"/>
</dbReference>
<dbReference type="InterPro" id="IPR041522">
    <property type="entry name" value="CdaR_GGDEF"/>
</dbReference>
<evidence type="ECO:0000256" key="2">
    <source>
        <dbReference type="SAM" id="Coils"/>
    </source>
</evidence>
<organism evidence="5 6">
    <name type="scientific">Bacillus mesophilum</name>
    <dbReference type="NCBI Taxonomy" id="1071718"/>
    <lineage>
        <taxon>Bacteria</taxon>
        <taxon>Bacillati</taxon>
        <taxon>Bacillota</taxon>
        <taxon>Bacilli</taxon>
        <taxon>Bacillales</taxon>
        <taxon>Bacillaceae</taxon>
        <taxon>Bacillus</taxon>
    </lineage>
</organism>
<comment type="caution">
    <text evidence="5">The sequence shown here is derived from an EMBL/GenBank/DDBJ whole genome shotgun (WGS) entry which is preliminary data.</text>
</comment>
<dbReference type="InterPro" id="IPR025736">
    <property type="entry name" value="PucR_C-HTH_dom"/>
</dbReference>
<reference evidence="5 6" key="1">
    <citation type="journal article" date="2014" name="Arch. Microbiol.">
        <title>Bacillus mesophilum sp. nov., strain IITR-54T, a novel 4-chlorobiphenyl dechlorinating bacterium.</title>
        <authorList>
            <person name="Manickam N."/>
            <person name="Singh N.K."/>
            <person name="Bajaj A."/>
            <person name="Kumar R.M."/>
            <person name="Kaur G."/>
            <person name="Kaur N."/>
            <person name="Bala M."/>
            <person name="Kumar A."/>
            <person name="Mayilraj S."/>
        </authorList>
    </citation>
    <scope>NUCLEOTIDE SEQUENCE [LARGE SCALE GENOMIC DNA]</scope>
    <source>
        <strain evidence="5 6">IITR-54</strain>
    </source>
</reference>
<accession>A0A7V7RM95</accession>
<evidence type="ECO:0000259" key="4">
    <source>
        <dbReference type="Pfam" id="PF17853"/>
    </source>
</evidence>
<keyword evidence="6" id="KW-1185">Reference proteome</keyword>
<dbReference type="InterPro" id="IPR051448">
    <property type="entry name" value="CdaR-like_regulators"/>
</dbReference>
<evidence type="ECO:0000313" key="6">
    <source>
        <dbReference type="Proteomes" id="UP000441354"/>
    </source>
</evidence>
<feature type="domain" description="PucR C-terminal helix-turn-helix" evidence="3">
    <location>
        <begin position="350"/>
        <end position="407"/>
    </location>
</feature>
<gene>
    <name evidence="5" type="ORF">F7732_12870</name>
</gene>
<evidence type="ECO:0000256" key="1">
    <source>
        <dbReference type="ARBA" id="ARBA00006754"/>
    </source>
</evidence>
<comment type="similarity">
    <text evidence="1">Belongs to the CdaR family.</text>
</comment>
<name>A0A7V7RM95_9BACI</name>
<sequence length="418" mass="48555">MDDMRAGKDPFKHAFLNLEDLVDKIWDVLECPVTIEDATHRLLAYSTHDDTTDSARIATIISRKVPEKVINSLWKARIIPQLMQSGEPLRIHEMKEIGLGDRVAISIRNHNEVLGYIWVVEGEVKLTEQKLNLLKQAAAAARTELLKLNVQKKKRVESYQDFFWQLLTGSDRNHNEIKNKFEELNIKPPSPFIVLVFQFTENITEKVTQNIIYLMTTSQKINISFHAAMGNEFIVLASPPVQEKSEAPIIEFLNFFIGEMKSRFQVDGIIGGCGGLYDTYDKVEASYQEAQEVVRLKEQFKDEIDNINSHRQLGIFRYIELLMEKRRQDPFAHPALEKLQNYDQEHKTMLLQTLESYINYDSNVNDTAKKLHVHVNTLTYRLKRITEISGIDLKNTNQKVSLFLELKMRRLENKKHRL</sequence>
<dbReference type="InterPro" id="IPR042070">
    <property type="entry name" value="PucR_C-HTH_sf"/>
</dbReference>
<dbReference type="PANTHER" id="PTHR33744">
    <property type="entry name" value="CARBOHYDRATE DIACID REGULATOR"/>
    <property type="match status" value="1"/>
</dbReference>
<dbReference type="Proteomes" id="UP000441354">
    <property type="component" value="Unassembled WGS sequence"/>
</dbReference>
<dbReference type="AlphaFoldDB" id="A0A7V7RM95"/>